<keyword evidence="3" id="KW-1185">Reference proteome</keyword>
<evidence type="ECO:0000313" key="2">
    <source>
        <dbReference type="EMBL" id="KAF4448373.1"/>
    </source>
</evidence>
<comment type="caution">
    <text evidence="2">The sequence shown here is derived from an EMBL/GenBank/DDBJ whole genome shotgun (WGS) entry which is preliminary data.</text>
</comment>
<feature type="region of interest" description="Disordered" evidence="1">
    <location>
        <begin position="1"/>
        <end position="39"/>
    </location>
</feature>
<dbReference type="OrthoDB" id="4161727at2759"/>
<evidence type="ECO:0008006" key="4">
    <source>
        <dbReference type="Google" id="ProtNLM"/>
    </source>
</evidence>
<accession>A0A8H4KEX7</accession>
<dbReference type="EMBL" id="JAADJG010000342">
    <property type="protein sequence ID" value="KAF4448373.1"/>
    <property type="molecule type" value="Genomic_DNA"/>
</dbReference>
<sequence>MQSKRLNLPEFPDPRENDVFLSPSSDGFQQDLSTDQEQTVNPQQLIVSGDVPQTNLSVEKDSHMSPFDANTFLPEPCSFPQITLPEVLALIDNIAPNQSIVRAQTYEQPPNGSQNAMPRSNSGQNPEVQSGGRRANAISSPWSISLFACPYYIKDPIRHFGCINLKLDSYGRVKQHLKRTHLSFDVSRLEGFACERCGMIVLDESREMHRISPDCTETTSVNEPQVSRQAWESLEKRFKSGSSDEEKWLNMWFVLFHQPLGTSIPIKDTVMNRFIQIIRNYCQVDGFGEILSFIEETRGVELESALQMHELLMKLLDFIRDSIQQHFNAKDAGTSG</sequence>
<evidence type="ECO:0000256" key="1">
    <source>
        <dbReference type="SAM" id="MobiDB-lite"/>
    </source>
</evidence>
<dbReference type="AlphaFoldDB" id="A0A8H4KEX7"/>
<proteinExistence type="predicted"/>
<reference evidence="2" key="1">
    <citation type="submission" date="2020-01" db="EMBL/GenBank/DDBJ databases">
        <title>Identification and distribution of gene clusters putatively required for synthesis of sphingolipid metabolism inhibitors in phylogenetically diverse species of the filamentous fungus Fusarium.</title>
        <authorList>
            <person name="Kim H.-S."/>
            <person name="Busman M."/>
            <person name="Brown D.W."/>
            <person name="Divon H."/>
            <person name="Uhlig S."/>
            <person name="Proctor R.H."/>
        </authorList>
    </citation>
    <scope>NUCLEOTIDE SEQUENCE</scope>
    <source>
        <strain evidence="2">NRRL 53441</strain>
    </source>
</reference>
<dbReference type="PANTHER" id="PTHR38166">
    <property type="entry name" value="C2H2-TYPE DOMAIN-CONTAINING PROTEIN-RELATED"/>
    <property type="match status" value="1"/>
</dbReference>
<feature type="compositionally biased region" description="Polar residues" evidence="1">
    <location>
        <begin position="22"/>
        <end position="39"/>
    </location>
</feature>
<dbReference type="Proteomes" id="UP000605986">
    <property type="component" value="Unassembled WGS sequence"/>
</dbReference>
<protein>
    <recommendedName>
        <fullName evidence="4">C2H2-type domain-containing protein</fullName>
    </recommendedName>
</protein>
<organism evidence="2 3">
    <name type="scientific">Fusarium austroafricanum</name>
    <dbReference type="NCBI Taxonomy" id="2364996"/>
    <lineage>
        <taxon>Eukaryota</taxon>
        <taxon>Fungi</taxon>
        <taxon>Dikarya</taxon>
        <taxon>Ascomycota</taxon>
        <taxon>Pezizomycotina</taxon>
        <taxon>Sordariomycetes</taxon>
        <taxon>Hypocreomycetidae</taxon>
        <taxon>Hypocreales</taxon>
        <taxon>Nectriaceae</taxon>
        <taxon>Fusarium</taxon>
        <taxon>Fusarium concolor species complex</taxon>
    </lineage>
</organism>
<name>A0A8H4KEX7_9HYPO</name>
<gene>
    <name evidence="2" type="ORF">F53441_8181</name>
</gene>
<feature type="region of interest" description="Disordered" evidence="1">
    <location>
        <begin position="107"/>
        <end position="134"/>
    </location>
</feature>
<feature type="compositionally biased region" description="Polar residues" evidence="1">
    <location>
        <begin position="107"/>
        <end position="128"/>
    </location>
</feature>
<dbReference type="PANTHER" id="PTHR38166:SF1">
    <property type="entry name" value="C2H2-TYPE DOMAIN-CONTAINING PROTEIN"/>
    <property type="match status" value="1"/>
</dbReference>
<evidence type="ECO:0000313" key="3">
    <source>
        <dbReference type="Proteomes" id="UP000605986"/>
    </source>
</evidence>